<dbReference type="InterPro" id="IPR001296">
    <property type="entry name" value="Glyco_trans_1"/>
</dbReference>
<dbReference type="EMBL" id="PYNS01000003">
    <property type="protein sequence ID" value="PSV12603.1"/>
    <property type="molecule type" value="Genomic_DNA"/>
</dbReference>
<evidence type="ECO:0000313" key="3">
    <source>
        <dbReference type="Proteomes" id="UP000240530"/>
    </source>
</evidence>
<accession>A0A2T3KY87</accession>
<dbReference type="Gene3D" id="3.40.50.2000">
    <property type="entry name" value="Glycogen Phosphorylase B"/>
    <property type="match status" value="2"/>
</dbReference>
<evidence type="ECO:0000313" key="2">
    <source>
        <dbReference type="EMBL" id="PSV12603.1"/>
    </source>
</evidence>
<evidence type="ECO:0000259" key="1">
    <source>
        <dbReference type="Pfam" id="PF00534"/>
    </source>
</evidence>
<protein>
    <submittedName>
        <fullName evidence="2">Colanic acid biosynthesis glycosyltransferase WcaL</fullName>
    </submittedName>
</protein>
<dbReference type="SUPFAM" id="SSF53756">
    <property type="entry name" value="UDP-Glycosyltransferase/glycogen phosphorylase"/>
    <property type="match status" value="1"/>
</dbReference>
<dbReference type="PANTHER" id="PTHR45947:SF14">
    <property type="entry name" value="SLL1723 PROTEIN"/>
    <property type="match status" value="1"/>
</dbReference>
<proteinExistence type="predicted"/>
<organism evidence="2 3">
    <name type="scientific">Photobacterium leiognathi subsp. mandapamensis</name>
    <name type="common">Photobacterium mandapamensis</name>
    <dbReference type="NCBI Taxonomy" id="48408"/>
    <lineage>
        <taxon>Bacteria</taxon>
        <taxon>Pseudomonadati</taxon>
        <taxon>Pseudomonadota</taxon>
        <taxon>Gammaproteobacteria</taxon>
        <taxon>Vibrionales</taxon>
        <taxon>Vibrionaceae</taxon>
        <taxon>Photobacterium</taxon>
    </lineage>
</organism>
<dbReference type="Pfam" id="PF00534">
    <property type="entry name" value="Glycos_transf_1"/>
    <property type="match status" value="1"/>
</dbReference>
<comment type="caution">
    <text evidence="2">The sequence shown here is derived from an EMBL/GenBank/DDBJ whole genome shotgun (WGS) entry which is preliminary data.</text>
</comment>
<reference evidence="2 3" key="1">
    <citation type="submission" date="2018-03" db="EMBL/GenBank/DDBJ databases">
        <title>Whole genome sequencing of Histamine producing bacteria.</title>
        <authorList>
            <person name="Butler K."/>
        </authorList>
    </citation>
    <scope>NUCLEOTIDE SEQUENCE [LARGE SCALE GENOMIC DNA]</scope>
    <source>
        <strain evidence="2 3">Res.4.1</strain>
    </source>
</reference>
<dbReference type="AlphaFoldDB" id="A0A2T3KY87"/>
<dbReference type="PANTHER" id="PTHR45947">
    <property type="entry name" value="SULFOQUINOVOSYL TRANSFERASE SQD2"/>
    <property type="match status" value="1"/>
</dbReference>
<gene>
    <name evidence="2" type="ORF">C0W93_06130</name>
</gene>
<dbReference type="Proteomes" id="UP000240530">
    <property type="component" value="Unassembled WGS sequence"/>
</dbReference>
<dbReference type="InterPro" id="IPR050194">
    <property type="entry name" value="Glycosyltransferase_grp1"/>
</dbReference>
<sequence length="424" mass="47998">MQNKPYLNHDAMQSVLINRNCLTSVSLKYGIKFELFTLRGLWSRAMKTIGYVIPCFPTLSETFTGVEMRAMAALGHQVIPFSFVKGQHYQQADIPLMKQCSYSSNMPYYSLRHIPYAFRCLPFISQQHEFGRLALIRQGLQLALWADHHHCQHLHAHFAWHSAAIAIVAAKTLNIPVSFVGHGADIYAGPQDLMAKLAHCQFCCAVTKAMHAHLQPLTNTPVHYLPCGIEEQNYPELTMQWQPTQRFLFIGRLVEKKGVITLLKALLLLKHPINIDIVGDGPLKAQLSWFCEQHKLTHVVSFLGSQDAHWLRSHAERYQGLIAPFTIAANGDTDTGPLVLKEALALGLPIITTNLDGCREILNPDIGIMVDRDSPEQLAHAITRHQQQTHQALLRQRELGYRHVMQFFTANIQAKRLSQWIEAL</sequence>
<dbReference type="GO" id="GO:0016757">
    <property type="term" value="F:glycosyltransferase activity"/>
    <property type="evidence" value="ECO:0007669"/>
    <property type="project" value="InterPro"/>
</dbReference>
<keyword evidence="2" id="KW-0808">Transferase</keyword>
<feature type="domain" description="Glycosyl transferase family 1" evidence="1">
    <location>
        <begin position="246"/>
        <end position="384"/>
    </location>
</feature>
<name>A0A2T3KY87_PHOLD</name>